<dbReference type="OrthoDB" id="927791at2"/>
<dbReference type="Proteomes" id="UP000323994">
    <property type="component" value="Unassembled WGS sequence"/>
</dbReference>
<dbReference type="EMBL" id="VBSN01000022">
    <property type="protein sequence ID" value="KAA6441172.1"/>
    <property type="molecule type" value="Genomic_DNA"/>
</dbReference>
<proteinExistence type="predicted"/>
<comment type="caution">
    <text evidence="2">The sequence shown here is derived from an EMBL/GenBank/DDBJ whole genome shotgun (WGS) entry which is preliminary data.</text>
</comment>
<name>A0A5M8R4U9_9BACT</name>
<evidence type="ECO:0000313" key="2">
    <source>
        <dbReference type="EMBL" id="KAA6441172.1"/>
    </source>
</evidence>
<reference evidence="2 3" key="1">
    <citation type="submission" date="2019-05" db="EMBL/GenBank/DDBJ databases">
        <authorList>
            <person name="Qu J.-H."/>
        </authorList>
    </citation>
    <scope>NUCLEOTIDE SEQUENCE [LARGE SCALE GENOMIC DNA]</scope>
    <source>
        <strain evidence="2 3">NS28</strain>
    </source>
</reference>
<protein>
    <submittedName>
        <fullName evidence="2">Glycosyltransferase family 2 protein</fullName>
    </submittedName>
</protein>
<dbReference type="GO" id="GO:0016740">
    <property type="term" value="F:transferase activity"/>
    <property type="evidence" value="ECO:0007669"/>
    <property type="project" value="UniProtKB-KW"/>
</dbReference>
<sequence>MVSIIIPCYNCEGFINRAIDSVIKQTFNDWELLLVNNNSTDNTQKVLELCQSKNPERIFIFQENKKGAPAARNKGLQNAKGKWVQYLDADDELLPDKIEKQLILAKANTADCVIGNAELIEKKGGKTVKSIRPLYAADIWIGLTTSQLGITSAILWKKEILDKINGWNEQLTSSQEYDMMFRMLKAGGKVIFDESTNTLIHKTDSAISKNPDKSKMLKIIDNRINLRLQIFEYLKETGQLTKKREAMIHKYIYQELAGNRIDVKEYQSEKLKGFSINVPYNLRFNAYWNDTKRMLKSNVKSLIKGSKTSR</sequence>
<evidence type="ECO:0000259" key="1">
    <source>
        <dbReference type="Pfam" id="PF00535"/>
    </source>
</evidence>
<feature type="domain" description="Glycosyltransferase 2-like" evidence="1">
    <location>
        <begin position="3"/>
        <end position="138"/>
    </location>
</feature>
<dbReference type="InterPro" id="IPR001173">
    <property type="entry name" value="Glyco_trans_2-like"/>
</dbReference>
<accession>A0A5M8R4U9</accession>
<dbReference type="AlphaFoldDB" id="A0A5M8R4U9"/>
<dbReference type="SUPFAM" id="SSF53448">
    <property type="entry name" value="Nucleotide-diphospho-sugar transferases"/>
    <property type="match status" value="1"/>
</dbReference>
<dbReference type="InterPro" id="IPR050834">
    <property type="entry name" value="Glycosyltransf_2"/>
</dbReference>
<dbReference type="RefSeq" id="WP_139010697.1">
    <property type="nucleotide sequence ID" value="NZ_VBSN01000022.1"/>
</dbReference>
<dbReference type="PANTHER" id="PTHR43685">
    <property type="entry name" value="GLYCOSYLTRANSFERASE"/>
    <property type="match status" value="1"/>
</dbReference>
<evidence type="ECO:0000313" key="3">
    <source>
        <dbReference type="Proteomes" id="UP000323994"/>
    </source>
</evidence>
<keyword evidence="2" id="KW-0808">Transferase</keyword>
<keyword evidence="3" id="KW-1185">Reference proteome</keyword>
<dbReference type="Pfam" id="PF00535">
    <property type="entry name" value="Glycos_transf_2"/>
    <property type="match status" value="1"/>
</dbReference>
<organism evidence="2 3">
    <name type="scientific">Dyadobacter flavalbus</name>
    <dbReference type="NCBI Taxonomy" id="2579942"/>
    <lineage>
        <taxon>Bacteria</taxon>
        <taxon>Pseudomonadati</taxon>
        <taxon>Bacteroidota</taxon>
        <taxon>Cytophagia</taxon>
        <taxon>Cytophagales</taxon>
        <taxon>Spirosomataceae</taxon>
        <taxon>Dyadobacter</taxon>
    </lineage>
</organism>
<dbReference type="Gene3D" id="3.90.550.10">
    <property type="entry name" value="Spore Coat Polysaccharide Biosynthesis Protein SpsA, Chain A"/>
    <property type="match status" value="1"/>
</dbReference>
<dbReference type="PANTHER" id="PTHR43685:SF2">
    <property type="entry name" value="GLYCOSYLTRANSFERASE 2-LIKE DOMAIN-CONTAINING PROTEIN"/>
    <property type="match status" value="1"/>
</dbReference>
<dbReference type="CDD" id="cd00761">
    <property type="entry name" value="Glyco_tranf_GTA_type"/>
    <property type="match status" value="1"/>
</dbReference>
<gene>
    <name evidence="2" type="ORF">FEM33_03360</name>
</gene>
<dbReference type="InterPro" id="IPR029044">
    <property type="entry name" value="Nucleotide-diphossugar_trans"/>
</dbReference>